<keyword evidence="6" id="KW-0119">Carbohydrate metabolism</keyword>
<evidence type="ECO:0000256" key="1">
    <source>
        <dbReference type="ARBA" id="ARBA00009156"/>
    </source>
</evidence>
<keyword evidence="4 6" id="KW-0418">Kinase</keyword>
<accession>A0A9W8ECR9</accession>
<evidence type="ECO:0000259" key="7">
    <source>
        <dbReference type="Pfam" id="PF00370"/>
    </source>
</evidence>
<comment type="caution">
    <text evidence="9">The sequence shown here is derived from an EMBL/GenBank/DDBJ whole genome shotgun (WGS) entry which is preliminary data.</text>
</comment>
<gene>
    <name evidence="9" type="ORF">H4R26_005751</name>
</gene>
<dbReference type="InterPro" id="IPR018484">
    <property type="entry name" value="FGGY_N"/>
</dbReference>
<evidence type="ECO:0000256" key="6">
    <source>
        <dbReference type="RuleBase" id="RU367058"/>
    </source>
</evidence>
<dbReference type="EC" id="2.7.1.17" evidence="6"/>
<name>A0A9W8ECR9_9FUNG</name>
<dbReference type="InterPro" id="IPR043129">
    <property type="entry name" value="ATPase_NBD"/>
</dbReference>
<organism evidence="9 10">
    <name type="scientific">Coemansia thaxteri</name>
    <dbReference type="NCBI Taxonomy" id="2663907"/>
    <lineage>
        <taxon>Eukaryota</taxon>
        <taxon>Fungi</taxon>
        <taxon>Fungi incertae sedis</taxon>
        <taxon>Zoopagomycota</taxon>
        <taxon>Kickxellomycotina</taxon>
        <taxon>Kickxellomycetes</taxon>
        <taxon>Kickxellales</taxon>
        <taxon>Kickxellaceae</taxon>
        <taxon>Coemansia</taxon>
    </lineage>
</organism>
<dbReference type="InterPro" id="IPR018485">
    <property type="entry name" value="FGGY_C"/>
</dbReference>
<evidence type="ECO:0000259" key="8">
    <source>
        <dbReference type="Pfam" id="PF02782"/>
    </source>
</evidence>
<dbReference type="GO" id="GO:0005524">
    <property type="term" value="F:ATP binding"/>
    <property type="evidence" value="ECO:0007669"/>
    <property type="project" value="UniProtKB-UniRule"/>
</dbReference>
<feature type="non-terminal residue" evidence="9">
    <location>
        <position position="467"/>
    </location>
</feature>
<keyword evidence="6" id="KW-0547">Nucleotide-binding</keyword>
<dbReference type="Pfam" id="PF02782">
    <property type="entry name" value="FGGY_C"/>
    <property type="match status" value="1"/>
</dbReference>
<dbReference type="SUPFAM" id="SSF53067">
    <property type="entry name" value="Actin-like ATPase domain"/>
    <property type="match status" value="2"/>
</dbReference>
<dbReference type="PANTHER" id="PTHR10196">
    <property type="entry name" value="SUGAR KINASE"/>
    <property type="match status" value="1"/>
</dbReference>
<dbReference type="OrthoDB" id="1728974at2759"/>
<dbReference type="CDD" id="cd07776">
    <property type="entry name" value="ASKHA_NBD_FGGY_SpXK-like"/>
    <property type="match status" value="1"/>
</dbReference>
<dbReference type="GO" id="GO:0004856">
    <property type="term" value="F:D-xylulokinase activity"/>
    <property type="evidence" value="ECO:0007669"/>
    <property type="project" value="UniProtKB-UniRule"/>
</dbReference>
<comment type="similarity">
    <text evidence="1 6">Belongs to the FGGY kinase family.</text>
</comment>
<evidence type="ECO:0000256" key="3">
    <source>
        <dbReference type="ARBA" id="ARBA00022679"/>
    </source>
</evidence>
<reference evidence="9" key="1">
    <citation type="submission" date="2022-07" db="EMBL/GenBank/DDBJ databases">
        <title>Phylogenomic reconstructions and comparative analyses of Kickxellomycotina fungi.</title>
        <authorList>
            <person name="Reynolds N.K."/>
            <person name="Stajich J.E."/>
            <person name="Barry K."/>
            <person name="Grigoriev I.V."/>
            <person name="Crous P."/>
            <person name="Smith M.E."/>
        </authorList>
    </citation>
    <scope>NUCLEOTIDE SEQUENCE</scope>
    <source>
        <strain evidence="9">IMI 214461</strain>
    </source>
</reference>
<keyword evidence="2 6" id="KW-0859">Xylose metabolism</keyword>
<dbReference type="Proteomes" id="UP001150907">
    <property type="component" value="Unassembled WGS sequence"/>
</dbReference>
<dbReference type="GO" id="GO:0005829">
    <property type="term" value="C:cytosol"/>
    <property type="evidence" value="ECO:0007669"/>
    <property type="project" value="TreeGrafter"/>
</dbReference>
<dbReference type="Pfam" id="PF00370">
    <property type="entry name" value="FGGY_N"/>
    <property type="match status" value="1"/>
</dbReference>
<comment type="function">
    <text evidence="6">Highly specific D-xylulose kinase which participates in the catabolism of xylose. Xylose is a major component of hemicelluloses such as xylan. Most fungi utilize D-xylose via three enzymatic reactions, xylose reductase (XR), xylitol dehydrogenase (XDH), and xylulokinase, to form xylulose 5-phosphate, which enters pentose phosphate pathway.</text>
</comment>
<dbReference type="PANTHER" id="PTHR10196:SF57">
    <property type="entry name" value="XYLULOSE KINASE"/>
    <property type="match status" value="1"/>
</dbReference>
<keyword evidence="6" id="KW-0067">ATP-binding</keyword>
<dbReference type="Gene3D" id="3.30.420.40">
    <property type="match status" value="2"/>
</dbReference>
<feature type="domain" description="Carbohydrate kinase FGGY C-terminal" evidence="8">
    <location>
        <begin position="226"/>
        <end position="427"/>
    </location>
</feature>
<evidence type="ECO:0000256" key="2">
    <source>
        <dbReference type="ARBA" id="ARBA00022629"/>
    </source>
</evidence>
<evidence type="ECO:0000313" key="9">
    <source>
        <dbReference type="EMBL" id="KAJ1997664.1"/>
    </source>
</evidence>
<evidence type="ECO:0000256" key="5">
    <source>
        <dbReference type="ARBA" id="ARBA00048885"/>
    </source>
</evidence>
<dbReference type="GO" id="GO:0042732">
    <property type="term" value="P:D-xylose metabolic process"/>
    <property type="evidence" value="ECO:0007669"/>
    <property type="project" value="UniProtKB-UniRule"/>
</dbReference>
<evidence type="ECO:0000256" key="4">
    <source>
        <dbReference type="ARBA" id="ARBA00022777"/>
    </source>
</evidence>
<sequence>MSKLHGAGLTSQIRAISGAAQQHGSVYWSQGGVKALGTLNTELSLCDQLRKAEAFAVLNSPIWEDSSTQVQCRQIESVAGGKHALARISGSAAFERFTGPQILAIKYKRPSAWARVARISLVSSFVASLLSGEIVPIDFSDASGTNLIDIRSRQWSRVLCDAVDPALVDMLGADLAMANQTVGSLSPFFAAKYDMPSCAVVSFTGDNPSTYAGFEKMLSKEGCLAAVISLGTSDTVLSPLVQYPYHENAPTACLGHTDGHVLQHPIVGDRYIAMLCYKNGSLAREWVRDNCLPNVIGSWADFDAAAAAGPLAPESFGVYYCLSEILPRSARGIYRFKRTIASASAVQCPSGRYYMQVQDFSDAIPSNTDGKDCRAILESQFMSMRLDHSRKSDTPLSAVIVTGGASANPVIRQAMADILGVPVFAAGVLDRDGFRIKTLAMPAYGGAIRAMAARSSPPPSLDIPAKQ</sequence>
<dbReference type="InterPro" id="IPR042024">
    <property type="entry name" value="D-XK_euk"/>
</dbReference>
<keyword evidence="10" id="KW-1185">Reference proteome</keyword>
<proteinExistence type="inferred from homology"/>
<comment type="catalytic activity">
    <reaction evidence="5 6">
        <text>D-xylulose + ATP = D-xylulose 5-phosphate + ADP + H(+)</text>
        <dbReference type="Rhea" id="RHEA:10964"/>
        <dbReference type="ChEBI" id="CHEBI:15378"/>
        <dbReference type="ChEBI" id="CHEBI:17140"/>
        <dbReference type="ChEBI" id="CHEBI:30616"/>
        <dbReference type="ChEBI" id="CHEBI:57737"/>
        <dbReference type="ChEBI" id="CHEBI:456216"/>
        <dbReference type="EC" id="2.7.1.17"/>
    </reaction>
</comment>
<protein>
    <recommendedName>
        <fullName evidence="6">Xylulose kinase</fullName>
        <ecNumber evidence="6">2.7.1.17</ecNumber>
    </recommendedName>
</protein>
<feature type="domain" description="Carbohydrate kinase FGGY N-terminal" evidence="7">
    <location>
        <begin position="61"/>
        <end position="211"/>
    </location>
</feature>
<dbReference type="GO" id="GO:0005997">
    <property type="term" value="P:xylulose metabolic process"/>
    <property type="evidence" value="ECO:0007669"/>
    <property type="project" value="TreeGrafter"/>
</dbReference>
<evidence type="ECO:0000313" key="10">
    <source>
        <dbReference type="Proteomes" id="UP001150907"/>
    </source>
</evidence>
<keyword evidence="3 6" id="KW-0808">Transferase</keyword>
<dbReference type="AlphaFoldDB" id="A0A9W8ECR9"/>
<dbReference type="EMBL" id="JANBQF010001251">
    <property type="protein sequence ID" value="KAJ1997664.1"/>
    <property type="molecule type" value="Genomic_DNA"/>
</dbReference>